<comment type="similarity">
    <text evidence="2">Belongs to the CorA metal ion transporter (MIT) (TC 1.A.35) family.</text>
</comment>
<protein>
    <submittedName>
        <fullName evidence="12">CorA family divalent cation transporter</fullName>
    </submittedName>
</protein>
<reference evidence="12 13" key="1">
    <citation type="submission" date="2023-05" db="EMBL/GenBank/DDBJ databases">
        <authorList>
            <person name="Guo Y."/>
        </authorList>
    </citation>
    <scope>NUCLEOTIDE SEQUENCE [LARGE SCALE GENOMIC DNA]</scope>
    <source>
        <strain evidence="12 13">GR2756</strain>
    </source>
</reference>
<comment type="subcellular location">
    <subcellularLocation>
        <location evidence="1">Cell membrane</location>
        <topology evidence="1">Multi-pass membrane protein</topology>
    </subcellularLocation>
</comment>
<keyword evidence="4" id="KW-1003">Cell membrane</keyword>
<feature type="transmembrane region" description="Helical" evidence="11">
    <location>
        <begin position="259"/>
        <end position="279"/>
    </location>
</feature>
<dbReference type="SUPFAM" id="SSF144083">
    <property type="entry name" value="Magnesium transport protein CorA, transmembrane region"/>
    <property type="match status" value="1"/>
</dbReference>
<keyword evidence="6 11" id="KW-0812">Transmembrane</keyword>
<keyword evidence="8 11" id="KW-1133">Transmembrane helix</keyword>
<evidence type="ECO:0000256" key="9">
    <source>
        <dbReference type="ARBA" id="ARBA00023065"/>
    </source>
</evidence>
<dbReference type="SUPFAM" id="SSF143865">
    <property type="entry name" value="CorA soluble domain-like"/>
    <property type="match status" value="1"/>
</dbReference>
<dbReference type="InterPro" id="IPR045861">
    <property type="entry name" value="CorA_cytoplasmic_dom"/>
</dbReference>
<keyword evidence="5" id="KW-0997">Cell inner membrane</keyword>
<organism evidence="12 13">
    <name type="scientific">Sphingosinicella rhizophila</name>
    <dbReference type="NCBI Taxonomy" id="3050082"/>
    <lineage>
        <taxon>Bacteria</taxon>
        <taxon>Pseudomonadati</taxon>
        <taxon>Pseudomonadota</taxon>
        <taxon>Alphaproteobacteria</taxon>
        <taxon>Sphingomonadales</taxon>
        <taxon>Sphingosinicellaceae</taxon>
        <taxon>Sphingosinicella</taxon>
    </lineage>
</organism>
<dbReference type="PANTHER" id="PTHR46494">
    <property type="entry name" value="CORA FAMILY METAL ION TRANSPORTER (EUROFUNG)"/>
    <property type="match status" value="1"/>
</dbReference>
<dbReference type="InterPro" id="IPR045863">
    <property type="entry name" value="CorA_TM1_TM2"/>
</dbReference>
<evidence type="ECO:0000256" key="5">
    <source>
        <dbReference type="ARBA" id="ARBA00022519"/>
    </source>
</evidence>
<evidence type="ECO:0000256" key="7">
    <source>
        <dbReference type="ARBA" id="ARBA00022833"/>
    </source>
</evidence>
<dbReference type="RefSeq" id="WP_315726296.1">
    <property type="nucleotide sequence ID" value="NZ_JAVUPU010000004.1"/>
</dbReference>
<proteinExistence type="inferred from homology"/>
<name>A0ABU3Q8K2_9SPHN</name>
<dbReference type="Proteomes" id="UP001259572">
    <property type="component" value="Unassembled WGS sequence"/>
</dbReference>
<comment type="caution">
    <text evidence="12">The sequence shown here is derived from an EMBL/GenBank/DDBJ whole genome shotgun (WGS) entry which is preliminary data.</text>
</comment>
<evidence type="ECO:0000256" key="3">
    <source>
        <dbReference type="ARBA" id="ARBA00022448"/>
    </source>
</evidence>
<dbReference type="InterPro" id="IPR002523">
    <property type="entry name" value="MgTranspt_CorA/ZnTranspt_ZntB"/>
</dbReference>
<sequence length="287" mass="31547">MHLNLVDQRARHWIENETAFPEAIRTLLLAKDVHQSALVDQGFLGCVLHDFERDFDARIVDRVGALRFVLGPRFIVTARHHPLRCADIIRGRIAAGARVPTAATALDLLVDAVIEAETDLVRGLNETVLKAEDDLLDDGRSPDARAMANVRRRAVQLHRLLGGMRAVFQRIEQDEDLPEALLPTVERVSQRILAVDADVVATQTQLRLLRDEMDSQAAQRTNQNLYVLSILTALVLPATFITGIFGMNTGGLPWATSPIGTLLAGLLAVASAAAVWMLLRALGLARR</sequence>
<evidence type="ECO:0000256" key="11">
    <source>
        <dbReference type="SAM" id="Phobius"/>
    </source>
</evidence>
<evidence type="ECO:0000256" key="8">
    <source>
        <dbReference type="ARBA" id="ARBA00022989"/>
    </source>
</evidence>
<keyword evidence="9" id="KW-0406">Ion transport</keyword>
<dbReference type="EMBL" id="JAVUPU010000004">
    <property type="protein sequence ID" value="MDT9599308.1"/>
    <property type="molecule type" value="Genomic_DNA"/>
</dbReference>
<keyword evidence="13" id="KW-1185">Reference proteome</keyword>
<keyword evidence="3" id="KW-0813">Transport</keyword>
<evidence type="ECO:0000313" key="12">
    <source>
        <dbReference type="EMBL" id="MDT9599308.1"/>
    </source>
</evidence>
<feature type="transmembrane region" description="Helical" evidence="11">
    <location>
        <begin position="225"/>
        <end position="247"/>
    </location>
</feature>
<keyword evidence="10 11" id="KW-0472">Membrane</keyword>
<dbReference type="PANTHER" id="PTHR46494:SF3">
    <property type="entry name" value="ZINC TRANSPORT PROTEIN ZNTB"/>
    <property type="match status" value="1"/>
</dbReference>
<dbReference type="Gene3D" id="3.30.460.20">
    <property type="entry name" value="CorA soluble domain-like"/>
    <property type="match status" value="1"/>
</dbReference>
<evidence type="ECO:0000313" key="13">
    <source>
        <dbReference type="Proteomes" id="UP001259572"/>
    </source>
</evidence>
<gene>
    <name evidence="12" type="ORF">RQX22_10135</name>
</gene>
<evidence type="ECO:0000256" key="1">
    <source>
        <dbReference type="ARBA" id="ARBA00004651"/>
    </source>
</evidence>
<evidence type="ECO:0000256" key="4">
    <source>
        <dbReference type="ARBA" id="ARBA00022475"/>
    </source>
</evidence>
<dbReference type="Gene3D" id="1.20.58.340">
    <property type="entry name" value="Magnesium transport protein CorA, transmembrane region"/>
    <property type="match status" value="2"/>
</dbReference>
<keyword evidence="7" id="KW-0862">Zinc</keyword>
<dbReference type="Pfam" id="PF01544">
    <property type="entry name" value="CorA"/>
    <property type="match status" value="1"/>
</dbReference>
<evidence type="ECO:0000256" key="10">
    <source>
        <dbReference type="ARBA" id="ARBA00023136"/>
    </source>
</evidence>
<evidence type="ECO:0000256" key="2">
    <source>
        <dbReference type="ARBA" id="ARBA00009765"/>
    </source>
</evidence>
<evidence type="ECO:0000256" key="6">
    <source>
        <dbReference type="ARBA" id="ARBA00022692"/>
    </source>
</evidence>
<accession>A0ABU3Q8K2</accession>